<gene>
    <name evidence="6" type="ORF">G3I67_03720</name>
</gene>
<dbReference type="EMBL" id="JAAGRN010000002">
    <property type="protein sequence ID" value="NDY82335.1"/>
    <property type="molecule type" value="Genomic_DNA"/>
</dbReference>
<reference evidence="6" key="1">
    <citation type="submission" date="2020-02" db="EMBL/GenBank/DDBJ databases">
        <authorList>
            <person name="Chen W.-M."/>
        </authorList>
    </citation>
    <scope>NUCLEOTIDE SEQUENCE</scope>
    <source>
        <strain evidence="6">NBD-18</strain>
    </source>
</reference>
<keyword evidence="4" id="KW-1015">Disulfide bond</keyword>
<feature type="disulfide bond" description="Redox-active" evidence="4">
    <location>
        <begin position="77"/>
        <end position="81"/>
    </location>
</feature>
<evidence type="ECO:0000259" key="5">
    <source>
        <dbReference type="PROSITE" id="PS51352"/>
    </source>
</evidence>
<feature type="binding site" evidence="3">
    <location>
        <position position="81"/>
    </location>
    <ligand>
        <name>Cu cation</name>
        <dbReference type="ChEBI" id="CHEBI:23378"/>
    </ligand>
</feature>
<dbReference type="PANTHER" id="PTHR12151:SF25">
    <property type="entry name" value="LINALOOL DEHYDRATASE_ISOMERASE DOMAIN-CONTAINING PROTEIN"/>
    <property type="match status" value="1"/>
</dbReference>
<dbReference type="InterPro" id="IPR036249">
    <property type="entry name" value="Thioredoxin-like_sf"/>
</dbReference>
<accession>A0A6B2R4K1</accession>
<dbReference type="Pfam" id="PF02630">
    <property type="entry name" value="SCO1-SenC"/>
    <property type="match status" value="1"/>
</dbReference>
<dbReference type="CDD" id="cd02968">
    <property type="entry name" value="SCO"/>
    <property type="match status" value="1"/>
</dbReference>
<proteinExistence type="inferred from homology"/>
<dbReference type="SUPFAM" id="SSF52833">
    <property type="entry name" value="Thioredoxin-like"/>
    <property type="match status" value="1"/>
</dbReference>
<organism evidence="6">
    <name type="scientific">Sheuella amnicola</name>
    <dbReference type="NCBI Taxonomy" id="2707330"/>
    <lineage>
        <taxon>Bacteria</taxon>
        <taxon>Pseudomonadati</taxon>
        <taxon>Pseudomonadota</taxon>
        <taxon>Betaproteobacteria</taxon>
        <taxon>Burkholderiales</taxon>
        <taxon>Alcaligenaceae</taxon>
        <taxon>Sheuella</taxon>
    </lineage>
</organism>
<dbReference type="PANTHER" id="PTHR12151">
    <property type="entry name" value="ELECTRON TRANSPORT PROTIN SCO1/SENC FAMILY MEMBER"/>
    <property type="match status" value="1"/>
</dbReference>
<dbReference type="GO" id="GO:0046872">
    <property type="term" value="F:metal ion binding"/>
    <property type="evidence" value="ECO:0007669"/>
    <property type="project" value="UniProtKB-KW"/>
</dbReference>
<evidence type="ECO:0000313" key="6">
    <source>
        <dbReference type="EMBL" id="NDY82335.1"/>
    </source>
</evidence>
<keyword evidence="2 3" id="KW-0186">Copper</keyword>
<dbReference type="AlphaFoldDB" id="A0A6B2R4K1"/>
<evidence type="ECO:0000256" key="4">
    <source>
        <dbReference type="PIRSR" id="PIRSR603782-2"/>
    </source>
</evidence>
<feature type="domain" description="Thioredoxin" evidence="5">
    <location>
        <begin position="25"/>
        <end position="201"/>
    </location>
</feature>
<dbReference type="RefSeq" id="WP_163651641.1">
    <property type="nucleotide sequence ID" value="NZ_JAAGRN010000002.1"/>
</dbReference>
<comment type="similarity">
    <text evidence="1">Belongs to the SCO1/2 family.</text>
</comment>
<feature type="binding site" evidence="3">
    <location>
        <position position="77"/>
    </location>
    <ligand>
        <name>Cu cation</name>
        <dbReference type="ChEBI" id="CHEBI:23378"/>
    </ligand>
</feature>
<protein>
    <submittedName>
        <fullName evidence="6">SCO family protein</fullName>
    </submittedName>
</protein>
<dbReference type="InterPro" id="IPR013766">
    <property type="entry name" value="Thioredoxin_domain"/>
</dbReference>
<dbReference type="InterPro" id="IPR003782">
    <property type="entry name" value="SCO1/SenC"/>
</dbReference>
<sequence>MFELQLARRKVFKGGIALAVTLLLSSCKDSKLDFKGSDITGTKLGQGWTLVGMDGKTYNPDIFKGKVTLIFFGYTQCPDICPSALAELTEVMRLLGEKADRVQIIMVTVDPERDTQEVMKAYVTGFDSRFIGLTGTVEQVKKAAASFKAYFAKSPKGKSGDYSMDHSAMFYLLDTRGEARVLLSNQAGVAAIKNDIEQLLR</sequence>
<dbReference type="FunFam" id="3.40.30.10:FF:000013">
    <property type="entry name" value="Blast:Protein SCO1 homolog, mitochondrial"/>
    <property type="match status" value="1"/>
</dbReference>
<feature type="binding site" evidence="3">
    <location>
        <position position="166"/>
    </location>
    <ligand>
        <name>Cu cation</name>
        <dbReference type="ChEBI" id="CHEBI:23378"/>
    </ligand>
</feature>
<evidence type="ECO:0000256" key="2">
    <source>
        <dbReference type="ARBA" id="ARBA00023008"/>
    </source>
</evidence>
<dbReference type="Gene3D" id="3.40.30.10">
    <property type="entry name" value="Glutaredoxin"/>
    <property type="match status" value="1"/>
</dbReference>
<keyword evidence="3" id="KW-0479">Metal-binding</keyword>
<comment type="caution">
    <text evidence="6">The sequence shown here is derived from an EMBL/GenBank/DDBJ whole genome shotgun (WGS) entry which is preliminary data.</text>
</comment>
<dbReference type="PROSITE" id="PS51352">
    <property type="entry name" value="THIOREDOXIN_2"/>
    <property type="match status" value="1"/>
</dbReference>
<evidence type="ECO:0000256" key="3">
    <source>
        <dbReference type="PIRSR" id="PIRSR603782-1"/>
    </source>
</evidence>
<evidence type="ECO:0000256" key="1">
    <source>
        <dbReference type="ARBA" id="ARBA00010996"/>
    </source>
</evidence>
<name>A0A6B2R4K1_9BURK</name>